<evidence type="ECO:0000256" key="6">
    <source>
        <dbReference type="SAM" id="Coils"/>
    </source>
</evidence>
<sequence length="823" mass="92922">MESCSQSTNGDTKAEVTHDLTEDLNQQLEDIISTYQVSEQPGEAEDVEEEAVPDKTKDQKMEKKMLKGLGKEAMLLMQSLNKLGSPEQKLEALIKKHAELLEEHRSDQKQLKVLQKKLLQVLKEKDQLQSEHSRAVLARSKLEGLCRELQRHNKTLKEETLQRCREDDLKRKEITTHFQSTLTDIQAQIEEHSSRNNKLCQENSDLAEKLKDLISKYDQREANLEKVFKHRDLQQKLLETKLAQANMLLKEAEEKHKLEKEHLLKQTAEAKIQVKLLKEQEIDMKAQLLVYSEKFDEFQGTVSKSHNVYASFKQDMDKMAKKMKKLEKEAVSWKSRFDGCNKSLIDMVADKALKEKEFELITLKNQKLENLCRALQDERKTLYQKLHGSQQPGAEDAAATEPITTEKTTEEAAVPKEEVTVPIEAVTPAEPTCKSPADATPLTKELANLKAEKARLQELATAFTISRHMPPEAYEDSNTCVESTDAAEGVVFLGYSPDHWCKTAGLQDKCGFSEEQVRDLTVPRTGSRGAFSNCVKFDSLWNGSALTCNISIDRSIFTNSTNLSSCTEGWVFNENRTTIVTEMDLLIEKQEEITRPSYKDLFKTPKMRKHTLILIYAWFTGAVVFQGLVLRLGITGDNVFLDFLISAVVELPTGIIFYFLVDRIGRRPLMATVNFIGGAACLAVPFIPPNVSWLKRTIAIIGRLAVAIGNETVNFANTELYPTPLRNLGVSVCSSASDIGAVVAPFILYRLASIWQELPLFVYGAMSVLYSGLVMLLPEMRGVDLPETVDDVENMRRRKHKEKDGAQFPEINIVSMKAAEKTS</sequence>
<keyword evidence="11" id="KW-1185">Reference proteome</keyword>
<evidence type="ECO:0000313" key="11">
    <source>
        <dbReference type="Proteomes" id="UP000290572"/>
    </source>
</evidence>
<evidence type="ECO:0000313" key="9">
    <source>
        <dbReference type="EMBL" id="RXN29332.1"/>
    </source>
</evidence>
<dbReference type="STRING" id="84645.A0A498NQJ1"/>
<keyword evidence="5 8" id="KW-0472">Membrane</keyword>
<evidence type="ECO:0000256" key="5">
    <source>
        <dbReference type="ARBA" id="ARBA00023136"/>
    </source>
</evidence>
<dbReference type="InterPro" id="IPR036259">
    <property type="entry name" value="MFS_trans_sf"/>
</dbReference>
<organism evidence="10 11">
    <name type="scientific">Labeo rohita</name>
    <name type="common">Indian major carp</name>
    <name type="synonym">Cyprinus rohita</name>
    <dbReference type="NCBI Taxonomy" id="84645"/>
    <lineage>
        <taxon>Eukaryota</taxon>
        <taxon>Metazoa</taxon>
        <taxon>Chordata</taxon>
        <taxon>Craniata</taxon>
        <taxon>Vertebrata</taxon>
        <taxon>Euteleostomi</taxon>
        <taxon>Actinopterygii</taxon>
        <taxon>Neopterygii</taxon>
        <taxon>Teleostei</taxon>
        <taxon>Ostariophysi</taxon>
        <taxon>Cypriniformes</taxon>
        <taxon>Cyprinidae</taxon>
        <taxon>Labeoninae</taxon>
        <taxon>Labeonini</taxon>
        <taxon>Labeo</taxon>
    </lineage>
</organism>
<feature type="compositionally biased region" description="Acidic residues" evidence="7">
    <location>
        <begin position="42"/>
        <end position="51"/>
    </location>
</feature>
<dbReference type="EMBL" id="QBIY01011237">
    <property type="protein sequence ID" value="RXN33817.1"/>
    <property type="molecule type" value="Genomic_DNA"/>
</dbReference>
<name>A0A498NQJ1_LABRO</name>
<keyword evidence="12" id="KW-1267">Proteomics identification</keyword>
<feature type="transmembrane region" description="Helical" evidence="8">
    <location>
        <begin position="668"/>
        <end position="687"/>
    </location>
</feature>
<feature type="compositionally biased region" description="Low complexity" evidence="7">
    <location>
        <begin position="397"/>
        <end position="406"/>
    </location>
</feature>
<comment type="caution">
    <text evidence="10">The sequence shown here is derived from an EMBL/GenBank/DDBJ whole genome shotgun (WGS) entry which is preliminary data.</text>
</comment>
<dbReference type="GO" id="GO:0022857">
    <property type="term" value="F:transmembrane transporter activity"/>
    <property type="evidence" value="ECO:0007669"/>
    <property type="project" value="InterPro"/>
</dbReference>
<dbReference type="Proteomes" id="UP000290572">
    <property type="component" value="Unassembled WGS sequence"/>
</dbReference>
<dbReference type="AlphaFoldDB" id="A0A498NQJ1"/>
<feature type="coiled-coil region" evidence="6">
    <location>
        <begin position="309"/>
        <end position="385"/>
    </location>
</feature>
<reference evidence="10 11" key="1">
    <citation type="submission" date="2018-03" db="EMBL/GenBank/DDBJ databases">
        <title>Draft genome sequence of Rohu Carp (Labeo rohita).</title>
        <authorList>
            <person name="Das P."/>
            <person name="Kushwaha B."/>
            <person name="Joshi C.G."/>
            <person name="Kumar D."/>
            <person name="Nagpure N.S."/>
            <person name="Sahoo L."/>
            <person name="Das S.P."/>
            <person name="Bit A."/>
            <person name="Patnaik S."/>
            <person name="Meher P.K."/>
            <person name="Jayasankar P."/>
            <person name="Koringa P.G."/>
            <person name="Patel N.V."/>
            <person name="Hinsu A.T."/>
            <person name="Kumar R."/>
            <person name="Pandey M."/>
            <person name="Agarwal S."/>
            <person name="Srivastava S."/>
            <person name="Singh M."/>
            <person name="Iquebal M.A."/>
            <person name="Jaiswal S."/>
            <person name="Angadi U.B."/>
            <person name="Kumar N."/>
            <person name="Raza M."/>
            <person name="Shah T.M."/>
            <person name="Rai A."/>
            <person name="Jena J.K."/>
        </authorList>
    </citation>
    <scope>NUCLEOTIDE SEQUENCE [LARGE SCALE GENOMIC DNA]</scope>
    <source>
        <strain evidence="10">DASCIFA01</strain>
        <tissue evidence="10">Testis</tissue>
    </source>
</reference>
<accession>A0A498NQJ1</accession>
<dbReference type="Gene3D" id="1.20.1250.20">
    <property type="entry name" value="MFS general substrate transporter like domains"/>
    <property type="match status" value="1"/>
</dbReference>
<dbReference type="SUPFAM" id="SSF103473">
    <property type="entry name" value="MFS general substrate transporter"/>
    <property type="match status" value="1"/>
</dbReference>
<evidence type="ECO:0000256" key="4">
    <source>
        <dbReference type="ARBA" id="ARBA00022989"/>
    </source>
</evidence>
<evidence type="ECO:0000256" key="1">
    <source>
        <dbReference type="ARBA" id="ARBA00004141"/>
    </source>
</evidence>
<feature type="transmembrane region" description="Helical" evidence="8">
    <location>
        <begin position="640"/>
        <end position="661"/>
    </location>
</feature>
<feature type="transmembrane region" description="Helical" evidence="8">
    <location>
        <begin position="760"/>
        <end position="777"/>
    </location>
</feature>
<dbReference type="Pfam" id="PF00083">
    <property type="entry name" value="Sugar_tr"/>
    <property type="match status" value="1"/>
</dbReference>
<dbReference type="GO" id="GO:0016020">
    <property type="term" value="C:membrane"/>
    <property type="evidence" value="ECO:0007669"/>
    <property type="project" value="UniProtKB-SubCell"/>
</dbReference>
<comment type="similarity">
    <text evidence="2">Belongs to the taxilin family.</text>
</comment>
<gene>
    <name evidence="10" type="ORF">ROHU_015256</name>
    <name evidence="9" type="ORF">ROHU_018458</name>
</gene>
<evidence type="ECO:0000256" key="8">
    <source>
        <dbReference type="SAM" id="Phobius"/>
    </source>
</evidence>
<dbReference type="PANTHER" id="PTHR16127">
    <property type="entry name" value="TAXILIN"/>
    <property type="match status" value="1"/>
</dbReference>
<dbReference type="GO" id="GO:0019905">
    <property type="term" value="F:syntaxin binding"/>
    <property type="evidence" value="ECO:0007669"/>
    <property type="project" value="InterPro"/>
</dbReference>
<evidence type="ECO:0000256" key="2">
    <source>
        <dbReference type="ARBA" id="ARBA00009550"/>
    </source>
</evidence>
<evidence type="ECO:0000256" key="7">
    <source>
        <dbReference type="SAM" id="MobiDB-lite"/>
    </source>
</evidence>
<feature type="region of interest" description="Disordered" evidence="7">
    <location>
        <begin position="386"/>
        <end position="414"/>
    </location>
</feature>
<feature type="transmembrane region" description="Helical" evidence="8">
    <location>
        <begin position="613"/>
        <end position="634"/>
    </location>
</feature>
<evidence type="ECO:0000256" key="3">
    <source>
        <dbReference type="ARBA" id="ARBA00022692"/>
    </source>
</evidence>
<comment type="subcellular location">
    <subcellularLocation>
        <location evidence="1">Membrane</location>
        <topology evidence="1">Multi-pass membrane protein</topology>
    </subcellularLocation>
</comment>
<keyword evidence="4 8" id="KW-1133">Transmembrane helix</keyword>
<protein>
    <submittedName>
        <fullName evidence="10">Beta-taxilin-like protein</fullName>
    </submittedName>
</protein>
<dbReference type="Pfam" id="PF09728">
    <property type="entry name" value="Taxilin"/>
    <property type="match status" value="1"/>
</dbReference>
<feature type="coiled-coil region" evidence="6">
    <location>
        <begin position="87"/>
        <end position="280"/>
    </location>
</feature>
<keyword evidence="3 8" id="KW-0812">Transmembrane</keyword>
<evidence type="ECO:0007829" key="12">
    <source>
        <dbReference type="PeptideAtlas" id="A0A498NQJ1"/>
    </source>
</evidence>
<dbReference type="PANTHER" id="PTHR16127:SF15">
    <property type="entry name" value="TAXILIN BETA B"/>
    <property type="match status" value="1"/>
</dbReference>
<proteinExistence type="evidence at protein level"/>
<dbReference type="EMBL" id="QBIY01011788">
    <property type="protein sequence ID" value="RXN29332.1"/>
    <property type="molecule type" value="Genomic_DNA"/>
</dbReference>
<evidence type="ECO:0000313" key="10">
    <source>
        <dbReference type="EMBL" id="RXN33817.1"/>
    </source>
</evidence>
<feature type="region of interest" description="Disordered" evidence="7">
    <location>
        <begin position="37"/>
        <end position="58"/>
    </location>
</feature>
<keyword evidence="6" id="KW-0175">Coiled coil</keyword>
<dbReference type="InterPro" id="IPR026183">
    <property type="entry name" value="Taxilin_fam"/>
</dbReference>
<dbReference type="InterPro" id="IPR005828">
    <property type="entry name" value="MFS_sugar_transport-like"/>
</dbReference>